<evidence type="ECO:0000256" key="1">
    <source>
        <dbReference type="SAM" id="MobiDB-lite"/>
    </source>
</evidence>
<sequence>METNNQPQNTEVRSRREREPFMPESNGMTMMEAVKSVFNKYTDFTGRARRSEYWYWQLFNIIVFMILYVPMIIGAVTENEAIAIPFGILFLIYALATIIPSLAVIVRRLHDTGRSGWFYFISMIPLVGTVILLIWLIEDSKHGANQWGGPNPKGIGNDDFNRNQF</sequence>
<dbReference type="PANTHER" id="PTHR34980">
    <property type="entry name" value="INNER MEMBRANE PROTEIN-RELATED-RELATED"/>
    <property type="match status" value="1"/>
</dbReference>
<dbReference type="Proteomes" id="UP000028980">
    <property type="component" value="Unassembled WGS sequence"/>
</dbReference>
<feature type="compositionally biased region" description="Polar residues" evidence="1">
    <location>
        <begin position="1"/>
        <end position="11"/>
    </location>
</feature>
<proteinExistence type="predicted"/>
<dbReference type="EMBL" id="BBLG01000011">
    <property type="protein sequence ID" value="GAK77602.1"/>
    <property type="molecule type" value="Genomic_DNA"/>
</dbReference>
<feature type="compositionally biased region" description="Basic and acidic residues" evidence="1">
    <location>
        <begin position="12"/>
        <end position="21"/>
    </location>
</feature>
<organism evidence="3 4">
    <name type="scientific">Nonlabens ulvanivorans</name>
    <name type="common">Persicivirga ulvanivorans</name>
    <dbReference type="NCBI Taxonomy" id="906888"/>
    <lineage>
        <taxon>Bacteria</taxon>
        <taxon>Pseudomonadati</taxon>
        <taxon>Bacteroidota</taxon>
        <taxon>Flavobacteriia</taxon>
        <taxon>Flavobacteriales</taxon>
        <taxon>Flavobacteriaceae</taxon>
        <taxon>Nonlabens</taxon>
    </lineage>
</organism>
<reference evidence="3 4" key="1">
    <citation type="journal article" date="2014" name="Genome Announc.">
        <title>Draft Genome Sequences of Marine Flavobacterium Nonlabens Strains NR17, NR24, NR27, NR32, NR33, and Ara13.</title>
        <authorList>
            <person name="Nakanishi M."/>
            <person name="Meirelles P."/>
            <person name="Suzuki R."/>
            <person name="Takatani N."/>
            <person name="Mino S."/>
            <person name="Suda W."/>
            <person name="Oshima K."/>
            <person name="Hattori M."/>
            <person name="Ohkuma M."/>
            <person name="Hosokawa M."/>
            <person name="Miyashita K."/>
            <person name="Thompson F.L."/>
            <person name="Niwa A."/>
            <person name="Sawabe T."/>
            <person name="Sawabe T."/>
        </authorList>
    </citation>
    <scope>NUCLEOTIDE SEQUENCE [LARGE SCALE GENOMIC DNA]</scope>
    <source>
        <strain evidence="4">JCM19296</strain>
    </source>
</reference>
<name>A0A081DFA6_NONUL</name>
<protein>
    <submittedName>
        <fullName evidence="3">Integral membrane protein</fullName>
    </submittedName>
</protein>
<dbReference type="Pfam" id="PF05656">
    <property type="entry name" value="DUF805"/>
    <property type="match status" value="1"/>
</dbReference>
<evidence type="ECO:0000313" key="4">
    <source>
        <dbReference type="Proteomes" id="UP000028980"/>
    </source>
</evidence>
<feature type="transmembrane region" description="Helical" evidence="2">
    <location>
        <begin position="117"/>
        <end position="137"/>
    </location>
</feature>
<dbReference type="InterPro" id="IPR008523">
    <property type="entry name" value="DUF805"/>
</dbReference>
<feature type="transmembrane region" description="Helical" evidence="2">
    <location>
        <begin position="82"/>
        <end position="105"/>
    </location>
</feature>
<feature type="transmembrane region" description="Helical" evidence="2">
    <location>
        <begin position="53"/>
        <end position="76"/>
    </location>
</feature>
<keyword evidence="2" id="KW-0472">Membrane</keyword>
<evidence type="ECO:0000256" key="2">
    <source>
        <dbReference type="SAM" id="Phobius"/>
    </source>
</evidence>
<feature type="region of interest" description="Disordered" evidence="1">
    <location>
        <begin position="1"/>
        <end position="23"/>
    </location>
</feature>
<evidence type="ECO:0000313" key="3">
    <source>
        <dbReference type="EMBL" id="GAK77602.1"/>
    </source>
</evidence>
<dbReference type="PANTHER" id="PTHR34980:SF2">
    <property type="entry name" value="INNER MEMBRANE PROTEIN YHAH-RELATED"/>
    <property type="match status" value="1"/>
</dbReference>
<keyword evidence="2" id="KW-1133">Transmembrane helix</keyword>
<keyword evidence="2" id="KW-0812">Transmembrane</keyword>
<comment type="caution">
    <text evidence="3">The sequence shown here is derived from an EMBL/GenBank/DDBJ whole genome shotgun (WGS) entry which is preliminary data.</text>
</comment>
<dbReference type="GO" id="GO:0005886">
    <property type="term" value="C:plasma membrane"/>
    <property type="evidence" value="ECO:0007669"/>
    <property type="project" value="TreeGrafter"/>
</dbReference>
<accession>A0A081DFA6</accession>
<gene>
    <name evidence="3" type="ORF">JCM19296_3210</name>
</gene>
<dbReference type="AlphaFoldDB" id="A0A081DFA6"/>